<dbReference type="NCBIfam" id="TIGR00706">
    <property type="entry name" value="SppA_dom"/>
    <property type="match status" value="1"/>
</dbReference>
<evidence type="ECO:0000256" key="1">
    <source>
        <dbReference type="ARBA" id="ARBA00004370"/>
    </source>
</evidence>
<gene>
    <name evidence="10" type="primary">sppA</name>
    <name evidence="10" type="ORF">GEV01_08130</name>
</gene>
<evidence type="ECO:0000256" key="7">
    <source>
        <dbReference type="PIRSR" id="PIRSR001217-1"/>
    </source>
</evidence>
<comment type="caution">
    <text evidence="10">The sequence shown here is derived from an EMBL/GenBank/DDBJ whole genome shotgun (WGS) entry which is preliminary data.</text>
</comment>
<dbReference type="PANTHER" id="PTHR33209:SF1">
    <property type="entry name" value="PEPTIDASE S49 DOMAIN-CONTAINING PROTEIN"/>
    <property type="match status" value="1"/>
</dbReference>
<dbReference type="SUPFAM" id="SSF52096">
    <property type="entry name" value="ClpP/crotonase"/>
    <property type="match status" value="2"/>
</dbReference>
<dbReference type="InterPro" id="IPR029045">
    <property type="entry name" value="ClpP/crotonase-like_dom_sf"/>
</dbReference>
<evidence type="ECO:0000256" key="3">
    <source>
        <dbReference type="ARBA" id="ARBA00022670"/>
    </source>
</evidence>
<keyword evidence="5" id="KW-0720">Serine protease</keyword>
<dbReference type="Gene3D" id="6.20.330.10">
    <property type="match status" value="1"/>
</dbReference>
<reference evidence="10 11" key="1">
    <citation type="submission" date="2019-10" db="EMBL/GenBank/DDBJ databases">
        <title>Two novel species isolated from a subtropical stream in China.</title>
        <authorList>
            <person name="Lu H."/>
        </authorList>
    </citation>
    <scope>NUCLEOTIDE SEQUENCE [LARGE SCALE GENOMIC DNA]</scope>
    <source>
        <strain evidence="10 11">FT103W</strain>
    </source>
</reference>
<keyword evidence="3" id="KW-0645">Protease</keyword>
<keyword evidence="8" id="KW-1133">Transmembrane helix</keyword>
<feature type="domain" description="Peptidase S49" evidence="9">
    <location>
        <begin position="136"/>
        <end position="290"/>
    </location>
</feature>
<evidence type="ECO:0000256" key="5">
    <source>
        <dbReference type="ARBA" id="ARBA00022825"/>
    </source>
</evidence>
<feature type="active site" description="Proton donor/acceptor" evidence="7">
    <location>
        <position position="204"/>
    </location>
</feature>
<feature type="active site" description="Nucleophile" evidence="7">
    <location>
        <position position="405"/>
    </location>
</feature>
<proteinExistence type="inferred from homology"/>
<dbReference type="GO" id="GO:0016020">
    <property type="term" value="C:membrane"/>
    <property type="evidence" value="ECO:0007669"/>
    <property type="project" value="UniProtKB-SubCell"/>
</dbReference>
<dbReference type="RefSeq" id="WP_152803275.1">
    <property type="nucleotide sequence ID" value="NZ_WHUF01000002.1"/>
</dbReference>
<dbReference type="CDD" id="cd07023">
    <property type="entry name" value="S49_Sppa_N_C"/>
    <property type="match status" value="1"/>
</dbReference>
<keyword evidence="8" id="KW-0812">Transmembrane</keyword>
<comment type="subcellular location">
    <subcellularLocation>
        <location evidence="1">Membrane</location>
    </subcellularLocation>
</comment>
<comment type="similarity">
    <text evidence="2">Belongs to the peptidase S49 family.</text>
</comment>
<keyword evidence="11" id="KW-1185">Reference proteome</keyword>
<evidence type="ECO:0000256" key="6">
    <source>
        <dbReference type="ARBA" id="ARBA00023136"/>
    </source>
</evidence>
<feature type="transmembrane region" description="Helical" evidence="8">
    <location>
        <begin position="26"/>
        <end position="44"/>
    </location>
</feature>
<dbReference type="InterPro" id="IPR004635">
    <property type="entry name" value="Pept_S49_SppA"/>
</dbReference>
<dbReference type="GO" id="GO:0006465">
    <property type="term" value="P:signal peptide processing"/>
    <property type="evidence" value="ECO:0007669"/>
    <property type="project" value="InterPro"/>
</dbReference>
<dbReference type="NCBIfam" id="TIGR00705">
    <property type="entry name" value="SppA_67K"/>
    <property type="match status" value="1"/>
</dbReference>
<dbReference type="InterPro" id="IPR004634">
    <property type="entry name" value="Pept_S49_pIV"/>
</dbReference>
<evidence type="ECO:0000256" key="8">
    <source>
        <dbReference type="SAM" id="Phobius"/>
    </source>
</evidence>
<dbReference type="PANTHER" id="PTHR33209">
    <property type="entry name" value="PROTEASE 4"/>
    <property type="match status" value="1"/>
</dbReference>
<dbReference type="InterPro" id="IPR047272">
    <property type="entry name" value="S49_SppA_C"/>
</dbReference>
<evidence type="ECO:0000259" key="9">
    <source>
        <dbReference type="Pfam" id="PF01343"/>
    </source>
</evidence>
<keyword evidence="4" id="KW-0378">Hydrolase</keyword>
<dbReference type="Proteomes" id="UP000444318">
    <property type="component" value="Unassembled WGS sequence"/>
</dbReference>
<dbReference type="Pfam" id="PF01343">
    <property type="entry name" value="Peptidase_S49"/>
    <property type="match status" value="2"/>
</dbReference>
<organism evidence="10 11">
    <name type="scientific">Rugamonas rivuli</name>
    <dbReference type="NCBI Taxonomy" id="2743358"/>
    <lineage>
        <taxon>Bacteria</taxon>
        <taxon>Pseudomonadati</taxon>
        <taxon>Pseudomonadota</taxon>
        <taxon>Betaproteobacteria</taxon>
        <taxon>Burkholderiales</taxon>
        <taxon>Oxalobacteraceae</taxon>
        <taxon>Telluria group</taxon>
        <taxon>Rugamonas</taxon>
    </lineage>
</organism>
<dbReference type="InterPro" id="IPR047217">
    <property type="entry name" value="S49_SppA_67K_type_N"/>
</dbReference>
<dbReference type="AlphaFoldDB" id="A0A843SBB3"/>
<dbReference type="Gene3D" id="3.90.226.10">
    <property type="entry name" value="2-enoyl-CoA Hydratase, Chain A, domain 1"/>
    <property type="match status" value="3"/>
</dbReference>
<evidence type="ECO:0000256" key="2">
    <source>
        <dbReference type="ARBA" id="ARBA00008683"/>
    </source>
</evidence>
<evidence type="ECO:0000313" key="11">
    <source>
        <dbReference type="Proteomes" id="UP000444318"/>
    </source>
</evidence>
<dbReference type="GO" id="GO:0008236">
    <property type="term" value="F:serine-type peptidase activity"/>
    <property type="evidence" value="ECO:0007669"/>
    <property type="project" value="UniProtKB-KW"/>
</dbReference>
<evidence type="ECO:0000256" key="4">
    <source>
        <dbReference type="ARBA" id="ARBA00022801"/>
    </source>
</evidence>
<evidence type="ECO:0000313" key="10">
    <source>
        <dbReference type="EMBL" id="MQA19480.1"/>
    </source>
</evidence>
<dbReference type="InterPro" id="IPR002142">
    <property type="entry name" value="Peptidase_S49"/>
</dbReference>
<keyword evidence="6 8" id="KW-0472">Membrane</keyword>
<feature type="domain" description="Peptidase S49" evidence="9">
    <location>
        <begin position="389"/>
        <end position="539"/>
    </location>
</feature>
<dbReference type="CDD" id="cd07018">
    <property type="entry name" value="S49_SppA_67K_type"/>
    <property type="match status" value="1"/>
</dbReference>
<protein>
    <submittedName>
        <fullName evidence="10">Signal peptide peptidase SppA</fullName>
    </submittedName>
</protein>
<accession>A0A843SBB3</accession>
<dbReference type="PIRSF" id="PIRSF001217">
    <property type="entry name" value="Protease_4_SppA"/>
    <property type="match status" value="1"/>
</dbReference>
<name>A0A843SBB3_9BURK</name>
<sequence length="627" mass="66891">MSRSPFSYIRSGFGFLWRALDTGRRAILNLLFLLVLIVLAYAIFGGGAKPLQSKTTLVLNLKGQLVEQSSGNARDALLTSVRGGENHKMMQLRDVLSVLETAAKDPEITGAVLLTDEMEGGGQAMLREVAAGLERFKAAGKPVVAWGSSYNQRQYLLAAHASEVYLHPMGMVMLEGFGRYRNYYRDALDKLGVTVNLLRVGTYKSFGEPFIANGPSPAATEAEAYLNNALWASYTGDIEKARKLPEGQVMKTINDLPAQVAAVNGDLAKLTLSVKLVDGLKTKDEVREMMIKRGARDTEGKSFRQISFDDYLARVHTKLTGDAVGVIVAQGEISDGSTGPGAIGGDSTSKLIRAAREDDHIKAVVLRVDSPGGSAFASELIRRELELTRAAGKPVVVSMGNVAASGGYWISMSSDEVIADPNTITGSIGVFAILPTADKVIDKLGIHTAGQPTTWLGDAGNPLRPLDPRFGQVIQGSINHIYAEFTGRAAKARKTTPEKIDAVAQGRVWTGAQAKERGLVDTLGSYGDALKSAAKRAKLADYRVVYIERETSKFDRLVEMVGGSAAHAVAQSVAQTLGAQLKVGVTASTGLPPNAAAGIVSDLGWLSEITAARKPFTAITHCLCESP</sequence>
<dbReference type="EMBL" id="WHUF01000002">
    <property type="protein sequence ID" value="MQA19480.1"/>
    <property type="molecule type" value="Genomic_DNA"/>
</dbReference>